<protein>
    <recommendedName>
        <fullName evidence="5">NADH dehydrogenase [ubiquinone] iron-sulfur protein 6, mitochondrial</fullName>
    </recommendedName>
    <alternativeName>
        <fullName evidence="14">Complex I-13kD-A</fullName>
    </alternativeName>
    <alternativeName>
        <fullName evidence="13">NADH-ubiquinone oxidoreductase 13 kDa-A subunit</fullName>
    </alternativeName>
</protein>
<reference evidence="17" key="2">
    <citation type="submission" date="2025-08" db="UniProtKB">
        <authorList>
            <consortium name="Ensembl"/>
        </authorList>
    </citation>
    <scope>IDENTIFICATION</scope>
</reference>
<dbReference type="InterPro" id="IPR019401">
    <property type="entry name" value="Znf_CHCC"/>
</dbReference>
<organism evidence="17">
    <name type="scientific">Capra hircus</name>
    <name type="common">Goat</name>
    <dbReference type="NCBI Taxonomy" id="9925"/>
    <lineage>
        <taxon>Eukaryota</taxon>
        <taxon>Metazoa</taxon>
        <taxon>Chordata</taxon>
        <taxon>Craniata</taxon>
        <taxon>Vertebrata</taxon>
        <taxon>Euteleostomi</taxon>
        <taxon>Mammalia</taxon>
        <taxon>Eutheria</taxon>
        <taxon>Laurasiatheria</taxon>
        <taxon>Artiodactyla</taxon>
        <taxon>Ruminantia</taxon>
        <taxon>Pecora</taxon>
        <taxon>Bovidae</taxon>
        <taxon>Caprinae</taxon>
        <taxon>Capra</taxon>
    </lineage>
</organism>
<evidence type="ECO:0000256" key="9">
    <source>
        <dbReference type="ARBA" id="ARBA00022946"/>
    </source>
</evidence>
<comment type="subunit">
    <text evidence="4">Mammalian complex I is composed of 45 different subunits. This is a component of the iron-sulfur (IP) fragment of the enzyme.</text>
</comment>
<feature type="signal peptide" evidence="15">
    <location>
        <begin position="1"/>
        <end position="18"/>
    </location>
</feature>
<evidence type="ECO:0000256" key="10">
    <source>
        <dbReference type="ARBA" id="ARBA00022982"/>
    </source>
</evidence>
<evidence type="ECO:0000259" key="16">
    <source>
        <dbReference type="Pfam" id="PF10276"/>
    </source>
</evidence>
<evidence type="ECO:0000256" key="11">
    <source>
        <dbReference type="ARBA" id="ARBA00023128"/>
    </source>
</evidence>
<keyword evidence="10" id="KW-0249">Electron transport</keyword>
<dbReference type="Pfam" id="PF10276">
    <property type="entry name" value="zf-CHCC"/>
    <property type="match status" value="1"/>
</dbReference>
<dbReference type="FunFam" id="2.60.260.40:FF:000002">
    <property type="entry name" value="NADH dehydrogenase [ubiquinone] iron-sulfur protein 6, mitochondrial"/>
    <property type="match status" value="1"/>
</dbReference>
<sequence length="170" mass="18572">MWSALCVCVCGQLCVCVSVRLRLCVKRRGWGRMLTVGESLHANEELNTCVRVCDHLCFEDLRRCLNEKAQSVFAGRAVRACGGGLHWNSASMLGVGTCLRALLSVLFQVNENFAIDLIAEQPVSQVGSRVISCDGGGGALGHPRVYINLDKETKTGTCGYCGLQFRQQHH</sequence>
<evidence type="ECO:0000256" key="12">
    <source>
        <dbReference type="ARBA" id="ARBA00023136"/>
    </source>
</evidence>
<dbReference type="GO" id="GO:0005743">
    <property type="term" value="C:mitochondrial inner membrane"/>
    <property type="evidence" value="ECO:0007669"/>
    <property type="project" value="UniProtKB-SubCell"/>
</dbReference>
<comment type="function">
    <text evidence="1">Accessory subunit of the mitochondrial membrane respiratory chain NADH dehydrogenase (Complex I), that is believed not to be involved in catalysis. Complex I functions in the transfer of electrons from NADH to the respiratory chain. The immediate electron acceptor for the enzyme is believed to be ubiquinone.</text>
</comment>
<feature type="chain" id="PRO_5034927902" description="NADH dehydrogenase [ubiquinone] iron-sulfur protein 6, mitochondrial" evidence="15">
    <location>
        <begin position="19"/>
        <end position="170"/>
    </location>
</feature>
<dbReference type="PANTHER" id="PTHR13156">
    <property type="entry name" value="NADH-UBIQUINONE OXIDOREDUCTASE 13 KD-A SUBUNIT"/>
    <property type="match status" value="1"/>
</dbReference>
<proteinExistence type="inferred from homology"/>
<evidence type="ECO:0000256" key="4">
    <source>
        <dbReference type="ARBA" id="ARBA00011261"/>
    </source>
</evidence>
<dbReference type="Ensembl" id="ENSCHIT00010024482.1">
    <property type="protein sequence ID" value="ENSCHIP00010017455.1"/>
    <property type="gene ID" value="ENSCHIG00010012796.1"/>
</dbReference>
<feature type="domain" description="Zinc finger CHCC-type" evidence="16">
    <location>
        <begin position="129"/>
        <end position="165"/>
    </location>
</feature>
<evidence type="ECO:0000256" key="3">
    <source>
        <dbReference type="ARBA" id="ARBA00007291"/>
    </source>
</evidence>
<evidence type="ECO:0000256" key="1">
    <source>
        <dbReference type="ARBA" id="ARBA00003195"/>
    </source>
</evidence>
<dbReference type="GO" id="GO:0045271">
    <property type="term" value="C:respiratory chain complex I"/>
    <property type="evidence" value="ECO:0007669"/>
    <property type="project" value="UniProtKB-ARBA"/>
</dbReference>
<dbReference type="AlphaFoldDB" id="A0A8C2PCY1"/>
<comment type="similarity">
    <text evidence="3">Belongs to the complex I NDUFS6 subunit family.</text>
</comment>
<evidence type="ECO:0000313" key="17">
    <source>
        <dbReference type="Ensembl" id="ENSCHIP00010017455.1"/>
    </source>
</evidence>
<evidence type="ECO:0000256" key="5">
    <source>
        <dbReference type="ARBA" id="ARBA00014517"/>
    </source>
</evidence>
<keyword evidence="6" id="KW-0813">Transport</keyword>
<keyword evidence="11" id="KW-0496">Mitochondrion</keyword>
<dbReference type="Gene3D" id="2.60.260.40">
    <property type="entry name" value="q5lls5 like domains"/>
    <property type="match status" value="1"/>
</dbReference>
<dbReference type="PANTHER" id="PTHR13156:SF0">
    <property type="entry name" value="NADH DEHYDROGENASE [UBIQUINONE] IRON-SULFUR PROTEIN 6, MITOCHONDRIAL"/>
    <property type="match status" value="1"/>
</dbReference>
<comment type="subcellular location">
    <subcellularLocation>
        <location evidence="2">Mitochondrion inner membrane</location>
        <topology evidence="2">Peripheral membrane protein</topology>
        <orientation evidence="2">Matrix side</orientation>
    </subcellularLocation>
</comment>
<evidence type="ECO:0000256" key="15">
    <source>
        <dbReference type="SAM" id="SignalP"/>
    </source>
</evidence>
<keyword evidence="9" id="KW-0809">Transit peptide</keyword>
<keyword evidence="12" id="KW-0472">Membrane</keyword>
<keyword evidence="8" id="KW-0999">Mitochondrion inner membrane</keyword>
<name>A0A8C2PCY1_CAPHI</name>
<evidence type="ECO:0000256" key="2">
    <source>
        <dbReference type="ARBA" id="ARBA00004443"/>
    </source>
</evidence>
<evidence type="ECO:0000256" key="8">
    <source>
        <dbReference type="ARBA" id="ARBA00022792"/>
    </source>
</evidence>
<keyword evidence="15" id="KW-0732">Signal</keyword>
<dbReference type="GO" id="GO:0006120">
    <property type="term" value="P:mitochondrial electron transport, NADH to ubiquinone"/>
    <property type="evidence" value="ECO:0007669"/>
    <property type="project" value="TreeGrafter"/>
</dbReference>
<reference evidence="17" key="1">
    <citation type="submission" date="2019-03" db="EMBL/GenBank/DDBJ databases">
        <title>Genome sequencing and reference-guided assembly of Black Bengal Goat (Capra hircus).</title>
        <authorList>
            <person name="Siddiki A.Z."/>
            <person name="Baten A."/>
            <person name="Billah M."/>
            <person name="Alam M.A.U."/>
            <person name="Shawrob K.S.M."/>
            <person name="Saha S."/>
            <person name="Chowdhury M."/>
            <person name="Rahman A.H."/>
            <person name="Stear M."/>
            <person name="Miah G."/>
            <person name="Das G.B."/>
            <person name="Hossain M.M."/>
            <person name="Kumkum M."/>
            <person name="Islam M.S."/>
            <person name="Mollah A.M."/>
            <person name="Ahsan A."/>
            <person name="Tusar F."/>
            <person name="Khan M.K.I."/>
        </authorList>
    </citation>
    <scope>NUCLEOTIDE SEQUENCE [LARGE SCALE GENOMIC DNA]</scope>
</reference>
<evidence type="ECO:0000256" key="6">
    <source>
        <dbReference type="ARBA" id="ARBA00022448"/>
    </source>
</evidence>
<evidence type="ECO:0000256" key="13">
    <source>
        <dbReference type="ARBA" id="ARBA00031922"/>
    </source>
</evidence>
<keyword evidence="7" id="KW-0679">Respiratory chain</keyword>
<accession>A0A8C2PCY1</accession>
<evidence type="ECO:0000256" key="7">
    <source>
        <dbReference type="ARBA" id="ARBA00022660"/>
    </source>
</evidence>
<evidence type="ECO:0000256" key="14">
    <source>
        <dbReference type="ARBA" id="ARBA00032774"/>
    </source>
</evidence>